<dbReference type="Pfam" id="PF00126">
    <property type="entry name" value="HTH_1"/>
    <property type="match status" value="1"/>
</dbReference>
<dbReference type="InterPro" id="IPR000847">
    <property type="entry name" value="LysR_HTH_N"/>
</dbReference>
<comment type="similarity">
    <text evidence="1">Belongs to the LysR transcriptional regulatory family.</text>
</comment>
<dbReference type="Gene3D" id="1.10.10.10">
    <property type="entry name" value="Winged helix-like DNA-binding domain superfamily/Winged helix DNA-binding domain"/>
    <property type="match status" value="1"/>
</dbReference>
<keyword evidence="3" id="KW-0238">DNA-binding</keyword>
<proteinExistence type="inferred from homology"/>
<dbReference type="Proteomes" id="UP000273854">
    <property type="component" value="Unassembled WGS sequence"/>
</dbReference>
<sequence length="288" mass="31756">MELVWLEDFNALAESGNFSRAADARHVTQPAFSRRIRALESWVGVELFERTAQGATLTEAGQSMLDNARELTRRLYQMRADVKEVAGKATRTLHFAATHSLSFTFFPAWIRKVEDGAPIEGVRLHSDNMAACEQLLLNGEVQFLICHQYPNVSPRFDSKQFDSKVIGTDTLLALQSPELTQGAPVPFLSYTAESGLGRIIASYLQNSPDHPALETVFSSHLAAVLLSMALQAKGIAWLPQSLAAPELVSGRLSKSSTPLPDIPTEIRIFRAMIPLGDFAEKFWAGLKD</sequence>
<name>A0A3M5P6E0_PSEVI</name>
<dbReference type="SUPFAM" id="SSF53850">
    <property type="entry name" value="Periplasmic binding protein-like II"/>
    <property type="match status" value="1"/>
</dbReference>
<reference evidence="6 7" key="1">
    <citation type="submission" date="2018-08" db="EMBL/GenBank/DDBJ databases">
        <title>Recombination of ecologically and evolutionarily significant loci maintains genetic cohesion in the Pseudomonas syringae species complex.</title>
        <authorList>
            <person name="Dillon M."/>
            <person name="Thakur S."/>
            <person name="Almeida R.N.D."/>
            <person name="Weir B.S."/>
            <person name="Guttman D.S."/>
        </authorList>
    </citation>
    <scope>NUCLEOTIDE SEQUENCE [LARGE SCALE GENOMIC DNA]</scope>
    <source>
        <strain evidence="6 7">ICMP 19473</strain>
    </source>
</reference>
<gene>
    <name evidence="6" type="ORF">ALP40_03160</name>
</gene>
<evidence type="ECO:0000259" key="5">
    <source>
        <dbReference type="PROSITE" id="PS50931"/>
    </source>
</evidence>
<dbReference type="RefSeq" id="WP_122208958.1">
    <property type="nucleotide sequence ID" value="NZ_RBTP01000043.1"/>
</dbReference>
<dbReference type="FunFam" id="1.10.10.10:FF:000001">
    <property type="entry name" value="LysR family transcriptional regulator"/>
    <property type="match status" value="1"/>
</dbReference>
<organism evidence="6 7">
    <name type="scientific">Pseudomonas viridiflava</name>
    <name type="common">Phytomonas viridiflava</name>
    <dbReference type="NCBI Taxonomy" id="33069"/>
    <lineage>
        <taxon>Bacteria</taxon>
        <taxon>Pseudomonadati</taxon>
        <taxon>Pseudomonadota</taxon>
        <taxon>Gammaproteobacteria</taxon>
        <taxon>Pseudomonadales</taxon>
        <taxon>Pseudomonadaceae</taxon>
        <taxon>Pseudomonas</taxon>
    </lineage>
</organism>
<dbReference type="InterPro" id="IPR036388">
    <property type="entry name" value="WH-like_DNA-bd_sf"/>
</dbReference>
<evidence type="ECO:0000256" key="1">
    <source>
        <dbReference type="ARBA" id="ARBA00009437"/>
    </source>
</evidence>
<dbReference type="OrthoDB" id="6971749at2"/>
<dbReference type="GO" id="GO:0003700">
    <property type="term" value="F:DNA-binding transcription factor activity"/>
    <property type="evidence" value="ECO:0007669"/>
    <property type="project" value="InterPro"/>
</dbReference>
<dbReference type="Gene3D" id="3.40.190.10">
    <property type="entry name" value="Periplasmic binding protein-like II"/>
    <property type="match status" value="2"/>
</dbReference>
<dbReference type="SUPFAM" id="SSF46785">
    <property type="entry name" value="Winged helix' DNA-binding domain"/>
    <property type="match status" value="1"/>
</dbReference>
<dbReference type="GO" id="GO:0000976">
    <property type="term" value="F:transcription cis-regulatory region binding"/>
    <property type="evidence" value="ECO:0007669"/>
    <property type="project" value="TreeGrafter"/>
</dbReference>
<keyword evidence="2" id="KW-0805">Transcription regulation</keyword>
<dbReference type="InterPro" id="IPR036390">
    <property type="entry name" value="WH_DNA-bd_sf"/>
</dbReference>
<evidence type="ECO:0000256" key="4">
    <source>
        <dbReference type="ARBA" id="ARBA00023163"/>
    </source>
</evidence>
<accession>A0A3M5P6E0</accession>
<dbReference type="InterPro" id="IPR005119">
    <property type="entry name" value="LysR_subst-bd"/>
</dbReference>
<dbReference type="PROSITE" id="PS50931">
    <property type="entry name" value="HTH_LYSR"/>
    <property type="match status" value="1"/>
</dbReference>
<keyword evidence="4" id="KW-0804">Transcription</keyword>
<dbReference type="PANTHER" id="PTHR30126">
    <property type="entry name" value="HTH-TYPE TRANSCRIPTIONAL REGULATOR"/>
    <property type="match status" value="1"/>
</dbReference>
<dbReference type="PANTHER" id="PTHR30126:SF2">
    <property type="entry name" value="HTH-TYPE TRANSCRIPTIONAL REGULATOR YJIE"/>
    <property type="match status" value="1"/>
</dbReference>
<dbReference type="PRINTS" id="PR00039">
    <property type="entry name" value="HTHLYSR"/>
</dbReference>
<dbReference type="Pfam" id="PF03466">
    <property type="entry name" value="LysR_substrate"/>
    <property type="match status" value="1"/>
</dbReference>
<comment type="caution">
    <text evidence="6">The sequence shown here is derived from an EMBL/GenBank/DDBJ whole genome shotgun (WGS) entry which is preliminary data.</text>
</comment>
<evidence type="ECO:0000313" key="6">
    <source>
        <dbReference type="EMBL" id="RMT80299.1"/>
    </source>
</evidence>
<dbReference type="CDD" id="cd05466">
    <property type="entry name" value="PBP2_LTTR_substrate"/>
    <property type="match status" value="1"/>
</dbReference>
<evidence type="ECO:0000256" key="3">
    <source>
        <dbReference type="ARBA" id="ARBA00023125"/>
    </source>
</evidence>
<protein>
    <submittedName>
        <fullName evidence="6">LysR family transcriptional regulator</fullName>
    </submittedName>
</protein>
<dbReference type="EMBL" id="RBTP01000043">
    <property type="protein sequence ID" value="RMT80299.1"/>
    <property type="molecule type" value="Genomic_DNA"/>
</dbReference>
<feature type="domain" description="HTH lysR-type" evidence="5">
    <location>
        <begin position="1"/>
        <end position="58"/>
    </location>
</feature>
<evidence type="ECO:0000313" key="7">
    <source>
        <dbReference type="Proteomes" id="UP000273854"/>
    </source>
</evidence>
<evidence type="ECO:0000256" key="2">
    <source>
        <dbReference type="ARBA" id="ARBA00023015"/>
    </source>
</evidence>
<dbReference type="AlphaFoldDB" id="A0A3M5P6E0"/>